<evidence type="ECO:0000256" key="2">
    <source>
        <dbReference type="ARBA" id="ARBA00022649"/>
    </source>
</evidence>
<name>A0A1G2K6K6_9BACT</name>
<dbReference type="AlphaFoldDB" id="A0A1G2K6K6"/>
<comment type="similarity">
    <text evidence="1">Belongs to the HicA mRNA interferase family.</text>
</comment>
<dbReference type="GO" id="GO:0004519">
    <property type="term" value="F:endonuclease activity"/>
    <property type="evidence" value="ECO:0007669"/>
    <property type="project" value="UniProtKB-KW"/>
</dbReference>
<proteinExistence type="inferred from homology"/>
<keyword evidence="6" id="KW-0694">RNA-binding</keyword>
<accession>A0A1G2K6K6</accession>
<evidence type="ECO:0000256" key="5">
    <source>
        <dbReference type="ARBA" id="ARBA00022801"/>
    </source>
</evidence>
<comment type="caution">
    <text evidence="8">The sequence shown here is derived from an EMBL/GenBank/DDBJ whole genome shotgun (WGS) entry which is preliminary data.</text>
</comment>
<dbReference type="Gene3D" id="3.30.920.30">
    <property type="entry name" value="Hypothetical protein"/>
    <property type="match status" value="1"/>
</dbReference>
<gene>
    <name evidence="8" type="ORF">A2847_02945</name>
</gene>
<sequence>MPRLPSITSRTVIAFLRASGFIEDHATGSHFVFLNPATKRRAVVPRHPKDLPKGTLFAILRETGFRREDLLKFLKRK</sequence>
<organism evidence="8 9">
    <name type="scientific">Candidatus Sungbacteria bacterium RIFCSPHIGHO2_01_FULL_50_25</name>
    <dbReference type="NCBI Taxonomy" id="1802265"/>
    <lineage>
        <taxon>Bacteria</taxon>
        <taxon>Candidatus Sungiibacteriota</taxon>
    </lineage>
</organism>
<evidence type="ECO:0000256" key="6">
    <source>
        <dbReference type="ARBA" id="ARBA00022884"/>
    </source>
</evidence>
<dbReference type="EMBL" id="MHQD01000043">
    <property type="protein sequence ID" value="OGZ95056.1"/>
    <property type="molecule type" value="Genomic_DNA"/>
</dbReference>
<evidence type="ECO:0000313" key="8">
    <source>
        <dbReference type="EMBL" id="OGZ95056.1"/>
    </source>
</evidence>
<dbReference type="SUPFAM" id="SSF54786">
    <property type="entry name" value="YcfA/nrd intein domain"/>
    <property type="match status" value="1"/>
</dbReference>
<evidence type="ECO:0000256" key="1">
    <source>
        <dbReference type="ARBA" id="ARBA00006620"/>
    </source>
</evidence>
<dbReference type="InterPro" id="IPR038570">
    <property type="entry name" value="HicA_sf"/>
</dbReference>
<keyword evidence="5" id="KW-0378">Hydrolase</keyword>
<keyword evidence="2" id="KW-1277">Toxin-antitoxin system</keyword>
<reference evidence="8 9" key="1">
    <citation type="journal article" date="2016" name="Nat. Commun.">
        <title>Thousands of microbial genomes shed light on interconnected biogeochemical processes in an aquifer system.</title>
        <authorList>
            <person name="Anantharaman K."/>
            <person name="Brown C.T."/>
            <person name="Hug L.A."/>
            <person name="Sharon I."/>
            <person name="Castelle C.J."/>
            <person name="Probst A.J."/>
            <person name="Thomas B.C."/>
            <person name="Singh A."/>
            <person name="Wilkins M.J."/>
            <person name="Karaoz U."/>
            <person name="Brodie E.L."/>
            <person name="Williams K.H."/>
            <person name="Hubbard S.S."/>
            <person name="Banfield J.F."/>
        </authorList>
    </citation>
    <scope>NUCLEOTIDE SEQUENCE [LARGE SCALE GENOMIC DNA]</scope>
</reference>
<keyword evidence="7" id="KW-0346">Stress response</keyword>
<protein>
    <recommendedName>
        <fullName evidence="10">Addiction module toxin, HicA family</fullName>
    </recommendedName>
</protein>
<keyword evidence="3" id="KW-0540">Nuclease</keyword>
<evidence type="ECO:0000313" key="9">
    <source>
        <dbReference type="Proteomes" id="UP000178574"/>
    </source>
</evidence>
<evidence type="ECO:0000256" key="7">
    <source>
        <dbReference type="ARBA" id="ARBA00023016"/>
    </source>
</evidence>
<dbReference type="Proteomes" id="UP000178574">
    <property type="component" value="Unassembled WGS sequence"/>
</dbReference>
<keyword evidence="4" id="KW-0255">Endonuclease</keyword>
<evidence type="ECO:0008006" key="10">
    <source>
        <dbReference type="Google" id="ProtNLM"/>
    </source>
</evidence>
<dbReference type="Pfam" id="PF07927">
    <property type="entry name" value="HicA_toxin"/>
    <property type="match status" value="1"/>
</dbReference>
<dbReference type="GO" id="GO:0003729">
    <property type="term" value="F:mRNA binding"/>
    <property type="evidence" value="ECO:0007669"/>
    <property type="project" value="InterPro"/>
</dbReference>
<dbReference type="InterPro" id="IPR012933">
    <property type="entry name" value="HicA_mRNA_interferase"/>
</dbReference>
<dbReference type="GO" id="GO:0016787">
    <property type="term" value="F:hydrolase activity"/>
    <property type="evidence" value="ECO:0007669"/>
    <property type="project" value="UniProtKB-KW"/>
</dbReference>
<evidence type="ECO:0000256" key="3">
    <source>
        <dbReference type="ARBA" id="ARBA00022722"/>
    </source>
</evidence>
<evidence type="ECO:0000256" key="4">
    <source>
        <dbReference type="ARBA" id="ARBA00022759"/>
    </source>
</evidence>